<dbReference type="Proteomes" id="UP001500021">
    <property type="component" value="Unassembled WGS sequence"/>
</dbReference>
<comment type="caution">
    <text evidence="2">The sequence shown here is derived from an EMBL/GenBank/DDBJ whole genome shotgun (WGS) entry which is preliminary data.</text>
</comment>
<proteinExistence type="predicted"/>
<accession>A0ABP3WEQ3</accession>
<keyword evidence="3" id="KW-1185">Reference proteome</keyword>
<organism evidence="2 3">
    <name type="scientific">Colwellia asteriadis</name>
    <dbReference type="NCBI Taxonomy" id="517723"/>
    <lineage>
        <taxon>Bacteria</taxon>
        <taxon>Pseudomonadati</taxon>
        <taxon>Pseudomonadota</taxon>
        <taxon>Gammaproteobacteria</taxon>
        <taxon>Alteromonadales</taxon>
        <taxon>Colwelliaceae</taxon>
        <taxon>Colwellia</taxon>
    </lineage>
</organism>
<name>A0ABP3WEQ3_9GAMM</name>
<sequence>MDIFTTQLTRVVPVPIKPTQLKVKALVKDAASPKLKEDPDHLENHEYYFKKDDSGAEKRDSHQSKSQKDKEQKDKKPLPEQGLLEQDLLKQELLKQELLNKTTPEDTEYCPNGKKDPTPDDEDEHKGKNLDLYA</sequence>
<protein>
    <submittedName>
        <fullName evidence="2">Uncharacterized protein</fullName>
    </submittedName>
</protein>
<feature type="compositionally biased region" description="Basic and acidic residues" evidence="1">
    <location>
        <begin position="113"/>
        <end position="134"/>
    </location>
</feature>
<feature type="region of interest" description="Disordered" evidence="1">
    <location>
        <begin position="30"/>
        <end position="134"/>
    </location>
</feature>
<feature type="compositionally biased region" description="Basic and acidic residues" evidence="1">
    <location>
        <begin position="34"/>
        <end position="78"/>
    </location>
</feature>
<gene>
    <name evidence="2" type="ORF">GCM10009111_13000</name>
</gene>
<evidence type="ECO:0000256" key="1">
    <source>
        <dbReference type="SAM" id="MobiDB-lite"/>
    </source>
</evidence>
<dbReference type="RefSeq" id="WP_215978595.1">
    <property type="nucleotide sequence ID" value="NZ_BAAAFA010000004.1"/>
</dbReference>
<dbReference type="EMBL" id="BAAAFA010000004">
    <property type="protein sequence ID" value="GAA0815133.1"/>
    <property type="molecule type" value="Genomic_DNA"/>
</dbReference>
<reference evidence="3" key="1">
    <citation type="journal article" date="2019" name="Int. J. Syst. Evol. Microbiol.">
        <title>The Global Catalogue of Microorganisms (GCM) 10K type strain sequencing project: providing services to taxonomists for standard genome sequencing and annotation.</title>
        <authorList>
            <consortium name="The Broad Institute Genomics Platform"/>
            <consortium name="The Broad Institute Genome Sequencing Center for Infectious Disease"/>
            <person name="Wu L."/>
            <person name="Ma J."/>
        </authorList>
    </citation>
    <scope>NUCLEOTIDE SEQUENCE [LARGE SCALE GENOMIC DNA]</scope>
    <source>
        <strain evidence="3">JCM 15608</strain>
    </source>
</reference>
<evidence type="ECO:0000313" key="2">
    <source>
        <dbReference type="EMBL" id="GAA0815133.1"/>
    </source>
</evidence>
<evidence type="ECO:0000313" key="3">
    <source>
        <dbReference type="Proteomes" id="UP001500021"/>
    </source>
</evidence>